<evidence type="ECO:0000313" key="1">
    <source>
        <dbReference type="EMBL" id="CAF1051095.1"/>
    </source>
</evidence>
<protein>
    <submittedName>
        <fullName evidence="1">Uncharacterized protein</fullName>
    </submittedName>
</protein>
<dbReference type="EMBL" id="CAJNOC010005391">
    <property type="protein sequence ID" value="CAF1051095.1"/>
    <property type="molecule type" value="Genomic_DNA"/>
</dbReference>
<dbReference type="Proteomes" id="UP000663879">
    <property type="component" value="Unassembled WGS sequence"/>
</dbReference>
<accession>A0A814KDR6</accession>
<dbReference type="AlphaFoldDB" id="A0A814KDR6"/>
<sequence length="172" mass="19875">MSPGIFRVDRKCLKTCERSEDKQQPKSLSAQEIQDIVRKALSESSETDSQTINIVNIQDKVEDCPDLKREIEREEFLKTLTQPPIQRPDSAHSFIESISEIKEIEETHEPLTKDLGGYQPNPKNDERVKQILKDLLDETKPAPVLAEPRYVLTKVTKYITKRLHTEKQCECK</sequence>
<dbReference type="OrthoDB" id="10443459at2759"/>
<name>A0A814KDR6_9BILA</name>
<comment type="caution">
    <text evidence="1">The sequence shown here is derived from an EMBL/GenBank/DDBJ whole genome shotgun (WGS) entry which is preliminary data.</text>
</comment>
<organism evidence="1 2">
    <name type="scientific">Brachionus calyciflorus</name>
    <dbReference type="NCBI Taxonomy" id="104777"/>
    <lineage>
        <taxon>Eukaryota</taxon>
        <taxon>Metazoa</taxon>
        <taxon>Spiralia</taxon>
        <taxon>Gnathifera</taxon>
        <taxon>Rotifera</taxon>
        <taxon>Eurotatoria</taxon>
        <taxon>Monogononta</taxon>
        <taxon>Pseudotrocha</taxon>
        <taxon>Ploima</taxon>
        <taxon>Brachionidae</taxon>
        <taxon>Brachionus</taxon>
    </lineage>
</organism>
<keyword evidence="2" id="KW-1185">Reference proteome</keyword>
<gene>
    <name evidence="1" type="ORF">OXX778_LOCUS18831</name>
</gene>
<proteinExistence type="predicted"/>
<evidence type="ECO:0000313" key="2">
    <source>
        <dbReference type="Proteomes" id="UP000663879"/>
    </source>
</evidence>
<reference evidence="1" key="1">
    <citation type="submission" date="2021-02" db="EMBL/GenBank/DDBJ databases">
        <authorList>
            <person name="Nowell W R."/>
        </authorList>
    </citation>
    <scope>NUCLEOTIDE SEQUENCE</scope>
    <source>
        <strain evidence="1">Ploen Becks lab</strain>
    </source>
</reference>